<dbReference type="PROSITE" id="PS51462">
    <property type="entry name" value="NUDIX"/>
    <property type="match status" value="1"/>
</dbReference>
<dbReference type="PANTHER" id="PTHR43222">
    <property type="entry name" value="NUDIX HYDROLASE 23"/>
    <property type="match status" value="1"/>
</dbReference>
<organism evidence="8 9">
    <name type="scientific">Planomonospora parontospora</name>
    <dbReference type="NCBI Taxonomy" id="58119"/>
    <lineage>
        <taxon>Bacteria</taxon>
        <taxon>Bacillati</taxon>
        <taxon>Actinomycetota</taxon>
        <taxon>Actinomycetes</taxon>
        <taxon>Streptosporangiales</taxon>
        <taxon>Streptosporangiaceae</taxon>
        <taxon>Planomonospora</taxon>
    </lineage>
</organism>
<dbReference type="InterPro" id="IPR000086">
    <property type="entry name" value="NUDIX_hydrolase_dom"/>
</dbReference>
<evidence type="ECO:0000256" key="4">
    <source>
        <dbReference type="ARBA" id="ARBA00022842"/>
    </source>
</evidence>
<comment type="cofactor">
    <cofactor evidence="1">
        <name>Mg(2+)</name>
        <dbReference type="ChEBI" id="CHEBI:18420"/>
    </cofactor>
</comment>
<evidence type="ECO:0000313" key="8">
    <source>
        <dbReference type="EMBL" id="GGK89419.1"/>
    </source>
</evidence>
<evidence type="ECO:0000259" key="7">
    <source>
        <dbReference type="PROSITE" id="PS51462"/>
    </source>
</evidence>
<keyword evidence="4" id="KW-0460">Magnesium</keyword>
<dbReference type="PROSITE" id="PS00893">
    <property type="entry name" value="NUDIX_BOX"/>
    <property type="match status" value="1"/>
</dbReference>
<dbReference type="PANTHER" id="PTHR43222:SF12">
    <property type="entry name" value="NUDIX HYDROLASE"/>
    <property type="match status" value="1"/>
</dbReference>
<dbReference type="PRINTS" id="PR00502">
    <property type="entry name" value="NUDIXFAMILY"/>
</dbReference>
<evidence type="ECO:0000313" key="9">
    <source>
        <dbReference type="Proteomes" id="UP000627984"/>
    </source>
</evidence>
<dbReference type="InterPro" id="IPR020476">
    <property type="entry name" value="Nudix_hydrolase"/>
</dbReference>
<evidence type="ECO:0000256" key="2">
    <source>
        <dbReference type="ARBA" id="ARBA00005582"/>
    </source>
</evidence>
<evidence type="ECO:0000256" key="3">
    <source>
        <dbReference type="ARBA" id="ARBA00022801"/>
    </source>
</evidence>
<evidence type="ECO:0000256" key="5">
    <source>
        <dbReference type="RuleBase" id="RU003476"/>
    </source>
</evidence>
<reference evidence="8" key="2">
    <citation type="submission" date="2022-09" db="EMBL/GenBank/DDBJ databases">
        <authorList>
            <person name="Sun Q."/>
            <person name="Ohkuma M."/>
        </authorList>
    </citation>
    <scope>NUCLEOTIDE SEQUENCE</scope>
    <source>
        <strain evidence="8">JCM 3093</strain>
    </source>
</reference>
<dbReference type="SUPFAM" id="SSF55811">
    <property type="entry name" value="Nudix"/>
    <property type="match status" value="1"/>
</dbReference>
<accession>A0AA37BLH5</accession>
<evidence type="ECO:0000256" key="1">
    <source>
        <dbReference type="ARBA" id="ARBA00001946"/>
    </source>
</evidence>
<protein>
    <submittedName>
        <fullName evidence="8">NUDIX hydrolase</fullName>
    </submittedName>
</protein>
<sequence length="207" mass="21952">MITAGGREVVRDRRPRGGAAPVPPRSRYRRAGGAGVASLTAVTVRNSHCSFCGTAYTPDQAWPRTCSACGNTSYLNPLPVAVMVLPVDEGLLVVRRDVEPHRGALALPGGFIDLGESWQQAAVRELREETGIVADAADVRLFDVLSAPDGTVLVFALGPRTAASALPPVAPTAETSEWLVIDRPRELAFPLHTRVAAAYFGTRRGAA</sequence>
<dbReference type="Pfam" id="PF00293">
    <property type="entry name" value="NUDIX"/>
    <property type="match status" value="1"/>
</dbReference>
<comment type="similarity">
    <text evidence="2 5">Belongs to the Nudix hydrolase family.</text>
</comment>
<dbReference type="GO" id="GO:0016787">
    <property type="term" value="F:hydrolase activity"/>
    <property type="evidence" value="ECO:0007669"/>
    <property type="project" value="UniProtKB-KW"/>
</dbReference>
<gene>
    <name evidence="8" type="ORF">GCM10010126_56130</name>
</gene>
<dbReference type="InterPro" id="IPR015797">
    <property type="entry name" value="NUDIX_hydrolase-like_dom_sf"/>
</dbReference>
<feature type="region of interest" description="Disordered" evidence="6">
    <location>
        <begin position="1"/>
        <end position="27"/>
    </location>
</feature>
<proteinExistence type="inferred from homology"/>
<name>A0AA37BLH5_9ACTN</name>
<keyword evidence="3 5" id="KW-0378">Hydrolase</keyword>
<feature type="domain" description="Nudix hydrolase" evidence="7">
    <location>
        <begin position="75"/>
        <end position="204"/>
    </location>
</feature>
<reference evidence="8" key="1">
    <citation type="journal article" date="2014" name="Int. J. Syst. Evol. Microbiol.">
        <title>Complete genome sequence of Corynebacterium casei LMG S-19264T (=DSM 44701T), isolated from a smear-ripened cheese.</title>
        <authorList>
            <consortium name="US DOE Joint Genome Institute (JGI-PGF)"/>
            <person name="Walter F."/>
            <person name="Albersmeier A."/>
            <person name="Kalinowski J."/>
            <person name="Ruckert C."/>
        </authorList>
    </citation>
    <scope>NUCLEOTIDE SEQUENCE</scope>
    <source>
        <strain evidence="8">JCM 3093</strain>
    </source>
</reference>
<dbReference type="CDD" id="cd04674">
    <property type="entry name" value="NUDIX_Hydrolase"/>
    <property type="match status" value="1"/>
</dbReference>
<dbReference type="Gene3D" id="3.90.79.10">
    <property type="entry name" value="Nucleoside Triphosphate Pyrophosphohydrolase"/>
    <property type="match status" value="1"/>
</dbReference>
<comment type="caution">
    <text evidence="8">The sequence shown here is derived from an EMBL/GenBank/DDBJ whole genome shotgun (WGS) entry which is preliminary data.</text>
</comment>
<evidence type="ECO:0000256" key="6">
    <source>
        <dbReference type="SAM" id="MobiDB-lite"/>
    </source>
</evidence>
<dbReference type="Proteomes" id="UP000627984">
    <property type="component" value="Unassembled WGS sequence"/>
</dbReference>
<dbReference type="InterPro" id="IPR020084">
    <property type="entry name" value="NUDIX_hydrolase_CS"/>
</dbReference>
<dbReference type="AlphaFoldDB" id="A0AA37BLH5"/>
<dbReference type="EMBL" id="BMQD01000022">
    <property type="protein sequence ID" value="GGK89419.1"/>
    <property type="molecule type" value="Genomic_DNA"/>
</dbReference>